<comment type="caution">
    <text evidence="1">The sequence shown here is derived from an EMBL/GenBank/DDBJ whole genome shotgun (WGS) entry which is preliminary data.</text>
</comment>
<reference evidence="1 2" key="1">
    <citation type="submission" date="2017-12" db="EMBL/GenBank/DDBJ databases">
        <title>Comparative genomics of Botrytis spp.</title>
        <authorList>
            <person name="Valero-Jimenez C.A."/>
            <person name="Tapia P."/>
            <person name="Veloso J."/>
            <person name="Silva-Moreno E."/>
            <person name="Staats M."/>
            <person name="Valdes J.H."/>
            <person name="Van Kan J.A.L."/>
        </authorList>
    </citation>
    <scope>NUCLEOTIDE SEQUENCE [LARGE SCALE GENOMIC DNA]</scope>
    <source>
        <strain evidence="1 2">Bp0003</strain>
    </source>
</reference>
<proteinExistence type="predicted"/>
<protein>
    <submittedName>
        <fullName evidence="1">Uncharacterized protein</fullName>
    </submittedName>
</protein>
<dbReference type="EMBL" id="PQXI01000194">
    <property type="protein sequence ID" value="TGO21896.1"/>
    <property type="molecule type" value="Genomic_DNA"/>
</dbReference>
<evidence type="ECO:0000313" key="1">
    <source>
        <dbReference type="EMBL" id="TGO21896.1"/>
    </source>
</evidence>
<sequence>MKLDPSTVDRMSWLYYDPFLRFLHTIGLENAALLKTVQFTGVARTTANHLLRGHTASLASDDIRLNLQTYVKFINQFCQLKTVKTLILRTVDSSEPEKYVPIIFSLATDTMQLFTDRTAGRAAEDRRLAGFMF</sequence>
<accession>A0A4Z1FBU8</accession>
<name>A0A4Z1FBU8_9HELO</name>
<evidence type="ECO:0000313" key="2">
    <source>
        <dbReference type="Proteomes" id="UP000297910"/>
    </source>
</evidence>
<dbReference type="AlphaFoldDB" id="A0A4Z1FBU8"/>
<keyword evidence="2" id="KW-1185">Reference proteome</keyword>
<organism evidence="1 2">
    <name type="scientific">Botrytis paeoniae</name>
    <dbReference type="NCBI Taxonomy" id="278948"/>
    <lineage>
        <taxon>Eukaryota</taxon>
        <taxon>Fungi</taxon>
        <taxon>Dikarya</taxon>
        <taxon>Ascomycota</taxon>
        <taxon>Pezizomycotina</taxon>
        <taxon>Leotiomycetes</taxon>
        <taxon>Helotiales</taxon>
        <taxon>Sclerotiniaceae</taxon>
        <taxon>Botrytis</taxon>
    </lineage>
</organism>
<dbReference type="Proteomes" id="UP000297910">
    <property type="component" value="Unassembled WGS sequence"/>
</dbReference>
<gene>
    <name evidence="1" type="ORF">BPAE_0195g00180</name>
</gene>